<evidence type="ECO:0000313" key="2">
    <source>
        <dbReference type="Proteomes" id="UP000008206"/>
    </source>
</evidence>
<dbReference type="AlphaFoldDB" id="E0U5G2"/>
<dbReference type="RefSeq" id="WP_013321659.1">
    <property type="nucleotide sequence ID" value="NC_014501.1"/>
</dbReference>
<reference evidence="2" key="1">
    <citation type="journal article" date="2011" name="MBio">
        <title>Novel metabolic attributes of the genus Cyanothece, comprising a group of unicellular nitrogen-fixing Cyanobacteria.</title>
        <authorList>
            <person name="Bandyopadhyay A."/>
            <person name="Elvitigala T."/>
            <person name="Welsh E."/>
            <person name="Stockel J."/>
            <person name="Liberton M."/>
            <person name="Min H."/>
            <person name="Sherman L.A."/>
            <person name="Pakrasi H.B."/>
        </authorList>
    </citation>
    <scope>NUCLEOTIDE SEQUENCE [LARGE SCALE GENOMIC DNA]</scope>
    <source>
        <strain evidence="2">PCC 7822</strain>
    </source>
</reference>
<keyword evidence="2" id="KW-1185">Reference proteome</keyword>
<gene>
    <name evidence="1" type="ordered locus">Cyan7822_1560</name>
</gene>
<organism evidence="1 2">
    <name type="scientific">Gloeothece verrucosa (strain PCC 7822)</name>
    <name type="common">Cyanothece sp. (strain PCC 7822)</name>
    <dbReference type="NCBI Taxonomy" id="497965"/>
    <lineage>
        <taxon>Bacteria</taxon>
        <taxon>Bacillati</taxon>
        <taxon>Cyanobacteriota</taxon>
        <taxon>Cyanophyceae</taxon>
        <taxon>Oscillatoriophycideae</taxon>
        <taxon>Chroococcales</taxon>
        <taxon>Aphanothecaceae</taxon>
        <taxon>Gloeothece</taxon>
        <taxon>Gloeothece verrucosa</taxon>
    </lineage>
</organism>
<dbReference type="Proteomes" id="UP000008206">
    <property type="component" value="Chromosome"/>
</dbReference>
<dbReference type="KEGG" id="cyj:Cyan7822_1560"/>
<dbReference type="EMBL" id="CP002198">
    <property type="protein sequence ID" value="ADN13552.1"/>
    <property type="molecule type" value="Genomic_DNA"/>
</dbReference>
<proteinExistence type="predicted"/>
<sequence>MTTIICVSNVVQQLEHLFECWQFDEDELLIKNGYLKPEYSNQDFSVQICISAEFVVELEKVIFPEIELTINHLHWIEDNYDNFLAVDVLSGWYHWMSEKLYYPQIVAFALNLTNQIRSALSIPPLVQLVEDDCAFLSDL</sequence>
<dbReference type="HOGENOM" id="CLU_1841810_0_0_3"/>
<protein>
    <submittedName>
        <fullName evidence="1">Uncharacterized protein</fullName>
    </submittedName>
</protein>
<name>E0U5G2_GLOV7</name>
<evidence type="ECO:0000313" key="1">
    <source>
        <dbReference type="EMBL" id="ADN13552.1"/>
    </source>
</evidence>
<accession>E0U5G2</accession>